<dbReference type="EMBL" id="JAMZIH010001709">
    <property type="protein sequence ID" value="KAJ1677962.1"/>
    <property type="molecule type" value="Genomic_DNA"/>
</dbReference>
<evidence type="ECO:0000313" key="1">
    <source>
        <dbReference type="EMBL" id="KAJ1677962.1"/>
    </source>
</evidence>
<keyword evidence="2" id="KW-1185">Reference proteome</keyword>
<gene>
    <name evidence="1" type="ORF">EV182_005075</name>
</gene>
<organism evidence="1 2">
    <name type="scientific">Spiromyces aspiralis</name>
    <dbReference type="NCBI Taxonomy" id="68401"/>
    <lineage>
        <taxon>Eukaryota</taxon>
        <taxon>Fungi</taxon>
        <taxon>Fungi incertae sedis</taxon>
        <taxon>Zoopagomycota</taxon>
        <taxon>Kickxellomycotina</taxon>
        <taxon>Kickxellomycetes</taxon>
        <taxon>Kickxellales</taxon>
        <taxon>Kickxellaceae</taxon>
        <taxon>Spiromyces</taxon>
    </lineage>
</organism>
<name>A0ACC1HND6_9FUNG</name>
<comment type="caution">
    <text evidence="1">The sequence shown here is derived from an EMBL/GenBank/DDBJ whole genome shotgun (WGS) entry which is preliminary data.</text>
</comment>
<dbReference type="Proteomes" id="UP001145114">
    <property type="component" value="Unassembled WGS sequence"/>
</dbReference>
<proteinExistence type="predicted"/>
<evidence type="ECO:0000313" key="2">
    <source>
        <dbReference type="Proteomes" id="UP001145114"/>
    </source>
</evidence>
<reference evidence="1" key="1">
    <citation type="submission" date="2022-06" db="EMBL/GenBank/DDBJ databases">
        <title>Phylogenomic reconstructions and comparative analyses of Kickxellomycotina fungi.</title>
        <authorList>
            <person name="Reynolds N.K."/>
            <person name="Stajich J.E."/>
            <person name="Barry K."/>
            <person name="Grigoriev I.V."/>
            <person name="Crous P."/>
            <person name="Smith M.E."/>
        </authorList>
    </citation>
    <scope>NUCLEOTIDE SEQUENCE</scope>
    <source>
        <strain evidence="1">RSA 2271</strain>
    </source>
</reference>
<feature type="non-terminal residue" evidence="1">
    <location>
        <position position="1"/>
    </location>
</feature>
<accession>A0ACC1HND6</accession>
<protein>
    <submittedName>
        <fullName evidence="1">Uncharacterized protein</fullName>
    </submittedName>
</protein>
<sequence>SWRSRVLGLRELVKAETQLVYLTATLRPADEAEFGRLVGLPAGGGGQWFRGATTRRNVRYEVRRYDGRREKEEDIVAALVEEKKAKYGRDGRDGRDGGGKIVVYCDTVKKAEQYARRLGALCYHRKAGSAEVKQAIVRQLREGTQQVFTATNALGLGVDAPTIRAVVHVGVVRRLRDYAQESGRAGRDGQASEAVIVRAVSYDRRGRPMEQTAEQAEARGVERAMWEFIETKGCVRAVLDREMDGRQDRAACEDGEEACYRCEARARAGRVGREVVEEEEEEEERAEEDTEEQEMAEEEARARQIEGRVMAEAKEAEEAQARARQIGGEQSGAGKGSEDSEDSEEDRRIEAEIQEGRARRR</sequence>
<feature type="non-terminal residue" evidence="1">
    <location>
        <position position="361"/>
    </location>
</feature>